<keyword evidence="3" id="KW-1185">Reference proteome</keyword>
<name>A0A2S0MIG0_9BURK</name>
<feature type="signal peptide" evidence="1">
    <location>
        <begin position="1"/>
        <end position="15"/>
    </location>
</feature>
<evidence type="ECO:0000256" key="1">
    <source>
        <dbReference type="SAM" id="SignalP"/>
    </source>
</evidence>
<dbReference type="Proteomes" id="UP000239709">
    <property type="component" value="Chromosome"/>
</dbReference>
<accession>A0A2S0MIG0</accession>
<protein>
    <recommendedName>
        <fullName evidence="4">IPTL-CTERM protein sorting domain-containing protein</fullName>
    </recommendedName>
</protein>
<gene>
    <name evidence="2" type="ORF">C6570_16600</name>
</gene>
<reference evidence="2 3" key="1">
    <citation type="submission" date="2018-03" db="EMBL/GenBank/DDBJ databases">
        <title>Genome sequencing of Ottowia sp.</title>
        <authorList>
            <person name="Kim S.-J."/>
            <person name="Heo J."/>
            <person name="Kwon S.-W."/>
        </authorList>
    </citation>
    <scope>NUCLEOTIDE SEQUENCE [LARGE SCALE GENOMIC DNA]</scope>
    <source>
        <strain evidence="2 3">KADR8-3</strain>
    </source>
</reference>
<sequence length="160" mass="15576">MLTLPLLAVAPPALADWVLPPGAAARLNGGTAALGCSDVINGGTITLAPGGAVVAVRNATTLTTGTLALDDGRLELAADWTSAGQVSASGGGQVLRAPSPGCPLVGLAGPVAWVEPVPAVAPWALVALMASLLAAGAARLRRAAARAAGATHNPSQPRSD</sequence>
<dbReference type="AlphaFoldDB" id="A0A2S0MIG0"/>
<evidence type="ECO:0008006" key="4">
    <source>
        <dbReference type="Google" id="ProtNLM"/>
    </source>
</evidence>
<dbReference type="EMBL" id="CP027666">
    <property type="protein sequence ID" value="AVO35662.1"/>
    <property type="molecule type" value="Genomic_DNA"/>
</dbReference>
<dbReference type="KEGG" id="otk:C6570_16600"/>
<evidence type="ECO:0000313" key="2">
    <source>
        <dbReference type="EMBL" id="AVO35662.1"/>
    </source>
</evidence>
<dbReference type="RefSeq" id="WP_106704208.1">
    <property type="nucleotide sequence ID" value="NZ_CP027666.1"/>
</dbReference>
<organism evidence="2 3">
    <name type="scientific">Ottowia oryzae</name>
    <dbReference type="NCBI Taxonomy" id="2109914"/>
    <lineage>
        <taxon>Bacteria</taxon>
        <taxon>Pseudomonadati</taxon>
        <taxon>Pseudomonadota</taxon>
        <taxon>Betaproteobacteria</taxon>
        <taxon>Burkholderiales</taxon>
        <taxon>Comamonadaceae</taxon>
        <taxon>Ottowia</taxon>
    </lineage>
</organism>
<proteinExistence type="predicted"/>
<evidence type="ECO:0000313" key="3">
    <source>
        <dbReference type="Proteomes" id="UP000239709"/>
    </source>
</evidence>
<keyword evidence="1" id="KW-0732">Signal</keyword>
<feature type="chain" id="PRO_5015620799" description="IPTL-CTERM protein sorting domain-containing protein" evidence="1">
    <location>
        <begin position="16"/>
        <end position="160"/>
    </location>
</feature>